<keyword evidence="3" id="KW-0804">Transcription</keyword>
<protein>
    <submittedName>
        <fullName evidence="7">DNA-binding response regulator</fullName>
    </submittedName>
</protein>
<dbReference type="Pfam" id="PF00072">
    <property type="entry name" value="Response_reg"/>
    <property type="match status" value="1"/>
</dbReference>
<evidence type="ECO:0000259" key="6">
    <source>
        <dbReference type="PROSITE" id="PS50110"/>
    </source>
</evidence>
<dbReference type="Gene3D" id="3.40.50.2300">
    <property type="match status" value="1"/>
</dbReference>
<feature type="domain" description="HTH luxR-type" evidence="5">
    <location>
        <begin position="166"/>
        <end position="231"/>
    </location>
</feature>
<dbReference type="EMBL" id="CP027666">
    <property type="protein sequence ID" value="AVO35810.1"/>
    <property type="molecule type" value="Genomic_DNA"/>
</dbReference>
<keyword evidence="4" id="KW-0597">Phosphoprotein</keyword>
<dbReference type="InterPro" id="IPR011006">
    <property type="entry name" value="CheY-like_superfamily"/>
</dbReference>
<feature type="domain" description="Response regulatory" evidence="6">
    <location>
        <begin position="11"/>
        <end position="137"/>
    </location>
</feature>
<name>A0A2S0MIV5_9BURK</name>
<dbReference type="SUPFAM" id="SSF52172">
    <property type="entry name" value="CheY-like"/>
    <property type="match status" value="1"/>
</dbReference>
<dbReference type="PANTHER" id="PTHR44688">
    <property type="entry name" value="DNA-BINDING TRANSCRIPTIONAL ACTIVATOR DEVR_DOSR"/>
    <property type="match status" value="1"/>
</dbReference>
<dbReference type="PROSITE" id="PS50110">
    <property type="entry name" value="RESPONSE_REGULATORY"/>
    <property type="match status" value="1"/>
</dbReference>
<dbReference type="InterPro" id="IPR000792">
    <property type="entry name" value="Tscrpt_reg_LuxR_C"/>
</dbReference>
<evidence type="ECO:0000256" key="3">
    <source>
        <dbReference type="ARBA" id="ARBA00023163"/>
    </source>
</evidence>
<dbReference type="PROSITE" id="PS00622">
    <property type="entry name" value="HTH_LUXR_1"/>
    <property type="match status" value="1"/>
</dbReference>
<keyword evidence="8" id="KW-1185">Reference proteome</keyword>
<dbReference type="InterPro" id="IPR001789">
    <property type="entry name" value="Sig_transdc_resp-reg_receiver"/>
</dbReference>
<proteinExistence type="predicted"/>
<dbReference type="AlphaFoldDB" id="A0A2S0MIV5"/>
<dbReference type="OrthoDB" id="9802186at2"/>
<dbReference type="PANTHER" id="PTHR44688:SF16">
    <property type="entry name" value="DNA-BINDING TRANSCRIPTIONAL ACTIVATOR DEVR_DOSR"/>
    <property type="match status" value="1"/>
</dbReference>
<dbReference type="Pfam" id="PF00196">
    <property type="entry name" value="GerE"/>
    <property type="match status" value="1"/>
</dbReference>
<dbReference type="RefSeq" id="WP_106704354.1">
    <property type="nucleotide sequence ID" value="NZ_CP027666.1"/>
</dbReference>
<dbReference type="SMART" id="SM00448">
    <property type="entry name" value="REC"/>
    <property type="match status" value="1"/>
</dbReference>
<reference evidence="7 8" key="1">
    <citation type="submission" date="2018-03" db="EMBL/GenBank/DDBJ databases">
        <title>Genome sequencing of Ottowia sp.</title>
        <authorList>
            <person name="Kim S.-J."/>
            <person name="Heo J."/>
            <person name="Kwon S.-W."/>
        </authorList>
    </citation>
    <scope>NUCLEOTIDE SEQUENCE [LARGE SCALE GENOMIC DNA]</scope>
    <source>
        <strain evidence="7 8">KADR8-3</strain>
    </source>
</reference>
<dbReference type="CDD" id="cd06170">
    <property type="entry name" value="LuxR_C_like"/>
    <property type="match status" value="1"/>
</dbReference>
<feature type="modified residue" description="4-aspartylphosphate" evidence="4">
    <location>
        <position position="65"/>
    </location>
</feature>
<evidence type="ECO:0000313" key="8">
    <source>
        <dbReference type="Proteomes" id="UP000239709"/>
    </source>
</evidence>
<dbReference type="SUPFAM" id="SSF46894">
    <property type="entry name" value="C-terminal effector domain of the bipartite response regulators"/>
    <property type="match status" value="1"/>
</dbReference>
<evidence type="ECO:0000313" key="7">
    <source>
        <dbReference type="EMBL" id="AVO35810.1"/>
    </source>
</evidence>
<dbReference type="PRINTS" id="PR00038">
    <property type="entry name" value="HTHLUXR"/>
</dbReference>
<evidence type="ECO:0000256" key="1">
    <source>
        <dbReference type="ARBA" id="ARBA00023015"/>
    </source>
</evidence>
<dbReference type="PROSITE" id="PS50043">
    <property type="entry name" value="HTH_LUXR_2"/>
    <property type="match status" value="1"/>
</dbReference>
<dbReference type="GO" id="GO:0003677">
    <property type="term" value="F:DNA binding"/>
    <property type="evidence" value="ECO:0007669"/>
    <property type="project" value="UniProtKB-KW"/>
</dbReference>
<organism evidence="7 8">
    <name type="scientific">Ottowia oryzae</name>
    <dbReference type="NCBI Taxonomy" id="2109914"/>
    <lineage>
        <taxon>Bacteria</taxon>
        <taxon>Pseudomonadati</taxon>
        <taxon>Pseudomonadota</taxon>
        <taxon>Betaproteobacteria</taxon>
        <taxon>Burkholderiales</taxon>
        <taxon>Comamonadaceae</taxon>
        <taxon>Ottowia</taxon>
    </lineage>
</organism>
<evidence type="ECO:0000259" key="5">
    <source>
        <dbReference type="PROSITE" id="PS50043"/>
    </source>
</evidence>
<evidence type="ECO:0000256" key="2">
    <source>
        <dbReference type="ARBA" id="ARBA00023125"/>
    </source>
</evidence>
<sequence length="234" mass="25097">MNANATPASRTLYLLDDNDDFRATAKWWLSGAGYEVVDFQDAQTAIDALKALDAQAIGQACLLLDVRMPTMTGLQVHDALIEAGVTGGNAQPSLPIVYMTGHGDVPLAVQAMEKGAVTFLEKPFQDSALESALARAFQAGSQRPAAPAVAEAALPDETAAPTCAEYARRRAALSPRELQVMQGVVEGKISKTIARDLDISTKTVELHRSRVMAKMQADSVVHLTRMALHQRVDV</sequence>
<dbReference type="Proteomes" id="UP000239709">
    <property type="component" value="Chromosome"/>
</dbReference>
<dbReference type="InterPro" id="IPR016032">
    <property type="entry name" value="Sig_transdc_resp-reg_C-effctor"/>
</dbReference>
<dbReference type="GO" id="GO:0000160">
    <property type="term" value="P:phosphorelay signal transduction system"/>
    <property type="evidence" value="ECO:0007669"/>
    <property type="project" value="InterPro"/>
</dbReference>
<dbReference type="KEGG" id="otk:C6570_17475"/>
<dbReference type="InterPro" id="IPR036388">
    <property type="entry name" value="WH-like_DNA-bd_sf"/>
</dbReference>
<gene>
    <name evidence="7" type="primary">fixJ</name>
    <name evidence="7" type="ORF">C6570_17475</name>
</gene>
<keyword evidence="1" id="KW-0805">Transcription regulation</keyword>
<accession>A0A2S0MIV5</accession>
<evidence type="ECO:0000256" key="4">
    <source>
        <dbReference type="PROSITE-ProRule" id="PRU00169"/>
    </source>
</evidence>
<dbReference type="Gene3D" id="1.10.10.10">
    <property type="entry name" value="Winged helix-like DNA-binding domain superfamily/Winged helix DNA-binding domain"/>
    <property type="match status" value="1"/>
</dbReference>
<dbReference type="GO" id="GO:0006355">
    <property type="term" value="P:regulation of DNA-templated transcription"/>
    <property type="evidence" value="ECO:0007669"/>
    <property type="project" value="InterPro"/>
</dbReference>
<keyword evidence="2 7" id="KW-0238">DNA-binding</keyword>
<dbReference type="SMART" id="SM00421">
    <property type="entry name" value="HTH_LUXR"/>
    <property type="match status" value="1"/>
</dbReference>